<keyword evidence="3" id="KW-1185">Reference proteome</keyword>
<reference evidence="2 3" key="1">
    <citation type="journal article" date="2014" name="BMC Genomics">
        <title>Complete genome sequence of producer of the glycopeptide antibiotic Aculeximycin Kutzneria albida DSM 43870T, a representative of minor genus of Pseudonocardiaceae.</title>
        <authorList>
            <person name="Rebets Y."/>
            <person name="Tokovenko B."/>
            <person name="Lushchyk I."/>
            <person name="Ruckert C."/>
            <person name="Zaburannyi N."/>
            <person name="Bechthold A."/>
            <person name="Kalinowski J."/>
            <person name="Luzhetskyy A."/>
        </authorList>
    </citation>
    <scope>NUCLEOTIDE SEQUENCE [LARGE SCALE GENOMIC DNA]</scope>
    <source>
        <strain evidence="2">DSM 43870</strain>
    </source>
</reference>
<dbReference type="PROSITE" id="PS51257">
    <property type="entry name" value="PROKAR_LIPOPROTEIN"/>
    <property type="match status" value="1"/>
</dbReference>
<name>W5W8T3_9PSEU</name>
<dbReference type="STRING" id="1449976.KALB_3983"/>
<dbReference type="eggNOG" id="COG0715">
    <property type="taxonomic scope" value="Bacteria"/>
</dbReference>
<dbReference type="HOGENOM" id="CLU_709437_0_0_11"/>
<dbReference type="EMBL" id="CP007155">
    <property type="protein sequence ID" value="AHH97347.1"/>
    <property type="molecule type" value="Genomic_DNA"/>
</dbReference>
<dbReference type="Proteomes" id="UP000019225">
    <property type="component" value="Chromosome"/>
</dbReference>
<proteinExistence type="predicted"/>
<keyword evidence="1" id="KW-0732">Signal</keyword>
<sequence>MFNAHRGSRLALATVGAVAALALGACGGGATTGTATALPAAPDGPLRLKGACPDTVVIQTDWSPEAEHGGLYQLLGPDPTVDSEHKRVTGTLAAQGQDTGVRVQIRAGGPAIGFQTVSSQLYLDQSITLGQVVTDESVSLSAGQPTTAVLATLDLSPQMIMWDPAAHPDWHSIADIGRTDTKVLYFQTSTYMQYLLGAGVLRRGQVDGSYDGSPSTFVAEGGKIAQQGFATNEPYLYQEKLAQWHKPVKFQLVSETGYPVYPALSIRSAQKAAQTPCLRKLVPIIQRAQVDYLRSPEGSNKLITSLSAKYNLGQSYTAAQAKFSVEQQLALHIAGNQPGTRTLGGFDQARLQRVIDILRPILAAQGKALGPGLGPADIATSEFIDPSIGLAP</sequence>
<dbReference type="KEGG" id="kal:KALB_3983"/>
<dbReference type="RefSeq" id="WP_025357436.1">
    <property type="nucleotide sequence ID" value="NZ_CP007155.1"/>
</dbReference>
<gene>
    <name evidence="2" type="ORF">KALB_3983</name>
</gene>
<organism evidence="2 3">
    <name type="scientific">Kutzneria albida DSM 43870</name>
    <dbReference type="NCBI Taxonomy" id="1449976"/>
    <lineage>
        <taxon>Bacteria</taxon>
        <taxon>Bacillati</taxon>
        <taxon>Actinomycetota</taxon>
        <taxon>Actinomycetes</taxon>
        <taxon>Pseudonocardiales</taxon>
        <taxon>Pseudonocardiaceae</taxon>
        <taxon>Kutzneria</taxon>
    </lineage>
</organism>
<evidence type="ECO:0000313" key="2">
    <source>
        <dbReference type="EMBL" id="AHH97347.1"/>
    </source>
</evidence>
<evidence type="ECO:0000256" key="1">
    <source>
        <dbReference type="SAM" id="SignalP"/>
    </source>
</evidence>
<protein>
    <recommendedName>
        <fullName evidence="4">Nitrate ABC transporter substrate-binding protein</fullName>
    </recommendedName>
</protein>
<dbReference type="OrthoDB" id="3595952at2"/>
<feature type="chain" id="PRO_5038740038" description="Nitrate ABC transporter substrate-binding protein" evidence="1">
    <location>
        <begin position="20"/>
        <end position="392"/>
    </location>
</feature>
<evidence type="ECO:0000313" key="3">
    <source>
        <dbReference type="Proteomes" id="UP000019225"/>
    </source>
</evidence>
<dbReference type="AlphaFoldDB" id="W5W8T3"/>
<feature type="signal peptide" evidence="1">
    <location>
        <begin position="1"/>
        <end position="19"/>
    </location>
</feature>
<dbReference type="PATRIC" id="fig|1449976.3.peg.4015"/>
<accession>W5W8T3</accession>
<evidence type="ECO:0008006" key="4">
    <source>
        <dbReference type="Google" id="ProtNLM"/>
    </source>
</evidence>